<keyword evidence="4" id="KW-1185">Reference proteome</keyword>
<comment type="caution">
    <text evidence="3">The sequence shown here is derived from an EMBL/GenBank/DDBJ whole genome shotgun (WGS) entry which is preliminary data.</text>
</comment>
<dbReference type="InterPro" id="IPR011856">
    <property type="entry name" value="tRNA_endonuc-like_dom_sf"/>
</dbReference>
<organism evidence="3 4">
    <name type="scientific">Evansella vedderi</name>
    <dbReference type="NCBI Taxonomy" id="38282"/>
    <lineage>
        <taxon>Bacteria</taxon>
        <taxon>Bacillati</taxon>
        <taxon>Bacillota</taxon>
        <taxon>Bacilli</taxon>
        <taxon>Bacillales</taxon>
        <taxon>Bacillaceae</taxon>
        <taxon>Evansella</taxon>
    </lineage>
</organism>
<name>A0ABT9ZWL7_9BACI</name>
<dbReference type="PANTHER" id="PTHR30015:SF6">
    <property type="entry name" value="SLL1429 PROTEIN"/>
    <property type="match status" value="1"/>
</dbReference>
<reference evidence="3 4" key="1">
    <citation type="submission" date="2023-07" db="EMBL/GenBank/DDBJ databases">
        <title>Genomic Encyclopedia of Type Strains, Phase IV (KMG-IV): sequencing the most valuable type-strain genomes for metagenomic binning, comparative biology and taxonomic classification.</title>
        <authorList>
            <person name="Goeker M."/>
        </authorList>
    </citation>
    <scope>NUCLEOTIDE SEQUENCE [LARGE SCALE GENOMIC DNA]</scope>
    <source>
        <strain evidence="3 4">DSM 9768</strain>
    </source>
</reference>
<feature type="domain" description="Restriction endonuclease type IV Mrr" evidence="2">
    <location>
        <begin position="85"/>
        <end position="191"/>
    </location>
</feature>
<dbReference type="InterPro" id="IPR007560">
    <property type="entry name" value="Restrct_endonuc_IV_Mrr"/>
</dbReference>
<keyword evidence="1" id="KW-0812">Transmembrane</keyword>
<dbReference type="Pfam" id="PF04471">
    <property type="entry name" value="Mrr_cat"/>
    <property type="match status" value="1"/>
</dbReference>
<sequence length="217" mass="25249">MFNPFKLFLWWVAFVLVFGTILSFPPVQHQMLRFDAFLTQRNVDTFFADWWMLIPLLIVSIIIITKIIPTIKKKQHFKRANMTVIDQMDGFEFEEYLAYMFTKLGYKAKKTRNTGDYGADVVLKKDGIKTVVQAKRYKNKVGIDAVQQIVGSKSYYKADKAMVVTNSTLTGPAYKLAKVNGVEVWDREKLIYELSKFNTHLPKKKAEVQDNVIQFQR</sequence>
<dbReference type="InterPro" id="IPR011335">
    <property type="entry name" value="Restrct_endonuc-II-like"/>
</dbReference>
<dbReference type="Gene3D" id="3.40.1350.10">
    <property type="match status" value="1"/>
</dbReference>
<protein>
    <submittedName>
        <fullName evidence="3">Restriction system protein</fullName>
    </submittedName>
</protein>
<dbReference type="RefSeq" id="WP_307326632.1">
    <property type="nucleotide sequence ID" value="NZ_JAUSUG010000011.1"/>
</dbReference>
<dbReference type="PANTHER" id="PTHR30015">
    <property type="entry name" value="MRR RESTRICTION SYSTEM PROTEIN"/>
    <property type="match status" value="1"/>
</dbReference>
<dbReference type="EMBL" id="JAUSUG010000011">
    <property type="protein sequence ID" value="MDQ0255618.1"/>
    <property type="molecule type" value="Genomic_DNA"/>
</dbReference>
<accession>A0ABT9ZWL7</accession>
<keyword evidence="1" id="KW-0472">Membrane</keyword>
<keyword evidence="1" id="KW-1133">Transmembrane helix</keyword>
<evidence type="ECO:0000313" key="3">
    <source>
        <dbReference type="EMBL" id="MDQ0255618.1"/>
    </source>
</evidence>
<dbReference type="Proteomes" id="UP001230005">
    <property type="component" value="Unassembled WGS sequence"/>
</dbReference>
<evidence type="ECO:0000256" key="1">
    <source>
        <dbReference type="SAM" id="Phobius"/>
    </source>
</evidence>
<proteinExistence type="predicted"/>
<gene>
    <name evidence="3" type="ORF">J2S74_003000</name>
</gene>
<dbReference type="InterPro" id="IPR052906">
    <property type="entry name" value="Type_IV_Methyl-Rstrct_Enzyme"/>
</dbReference>
<dbReference type="SUPFAM" id="SSF52980">
    <property type="entry name" value="Restriction endonuclease-like"/>
    <property type="match status" value="1"/>
</dbReference>
<evidence type="ECO:0000313" key="4">
    <source>
        <dbReference type="Proteomes" id="UP001230005"/>
    </source>
</evidence>
<evidence type="ECO:0000259" key="2">
    <source>
        <dbReference type="Pfam" id="PF04471"/>
    </source>
</evidence>
<feature type="transmembrane region" description="Helical" evidence="1">
    <location>
        <begin position="47"/>
        <end position="69"/>
    </location>
</feature>